<sequence>MSEKSTVRSVTYDLLRTLKLTTVFGNPGLAVGGDPVAHRPHPRKAGQGTLHLVAAYHGNTPLIITSGQQHRELVVGDPYLGNPAGPGRR</sequence>
<comment type="caution">
    <text evidence="1">The sequence shown here is derived from an EMBL/GenBank/DDBJ whole genome shotgun (WGS) entry which is preliminary data.</text>
</comment>
<gene>
    <name evidence="1" type="ORF">GCM10010521_12730</name>
</gene>
<proteinExistence type="predicted"/>
<evidence type="ECO:0000313" key="2">
    <source>
        <dbReference type="Proteomes" id="UP001500893"/>
    </source>
</evidence>
<name>A0ABP6MVQ5_9ACTN</name>
<accession>A0ABP6MVQ5</accession>
<evidence type="ECO:0000313" key="1">
    <source>
        <dbReference type="EMBL" id="GAA3127753.1"/>
    </source>
</evidence>
<reference evidence="2" key="1">
    <citation type="journal article" date="2019" name="Int. J. Syst. Evol. Microbiol.">
        <title>The Global Catalogue of Microorganisms (GCM) 10K type strain sequencing project: providing services to taxonomists for standard genome sequencing and annotation.</title>
        <authorList>
            <consortium name="The Broad Institute Genomics Platform"/>
            <consortium name="The Broad Institute Genome Sequencing Center for Infectious Disease"/>
            <person name="Wu L."/>
            <person name="Ma J."/>
        </authorList>
    </citation>
    <scope>NUCLEOTIDE SEQUENCE [LARGE SCALE GENOMIC DNA]</scope>
    <source>
        <strain evidence="2">JCM 11574</strain>
    </source>
</reference>
<organism evidence="1 2">
    <name type="scientific">Streptomyces rameus</name>
    <dbReference type="NCBI Taxonomy" id="68261"/>
    <lineage>
        <taxon>Bacteria</taxon>
        <taxon>Bacillati</taxon>
        <taxon>Actinomycetota</taxon>
        <taxon>Actinomycetes</taxon>
        <taxon>Kitasatosporales</taxon>
        <taxon>Streptomycetaceae</taxon>
        <taxon>Streptomyces</taxon>
    </lineage>
</organism>
<keyword evidence="2" id="KW-1185">Reference proteome</keyword>
<dbReference type="EMBL" id="BAAAVM010000013">
    <property type="protein sequence ID" value="GAA3127753.1"/>
    <property type="molecule type" value="Genomic_DNA"/>
</dbReference>
<protein>
    <submittedName>
        <fullName evidence="1">Uncharacterized protein</fullName>
    </submittedName>
</protein>
<dbReference type="Proteomes" id="UP001500893">
    <property type="component" value="Unassembled WGS sequence"/>
</dbReference>